<dbReference type="Gene3D" id="3.80.10.10">
    <property type="entry name" value="Ribonuclease Inhibitor"/>
    <property type="match status" value="1"/>
</dbReference>
<reference evidence="1 2" key="1">
    <citation type="journal article" date="2006" name="Science">
        <title>The genome of black cottonwood, Populus trichocarpa (Torr. &amp; Gray).</title>
        <authorList>
            <person name="Tuskan G.A."/>
            <person name="Difazio S."/>
            <person name="Jansson S."/>
            <person name="Bohlmann J."/>
            <person name="Grigoriev I."/>
            <person name="Hellsten U."/>
            <person name="Putnam N."/>
            <person name="Ralph S."/>
            <person name="Rombauts S."/>
            <person name="Salamov A."/>
            <person name="Schein J."/>
            <person name="Sterck L."/>
            <person name="Aerts A."/>
            <person name="Bhalerao R.R."/>
            <person name="Bhalerao R.P."/>
            <person name="Blaudez D."/>
            <person name="Boerjan W."/>
            <person name="Brun A."/>
            <person name="Brunner A."/>
            <person name="Busov V."/>
            <person name="Campbell M."/>
            <person name="Carlson J."/>
            <person name="Chalot M."/>
            <person name="Chapman J."/>
            <person name="Chen G.L."/>
            <person name="Cooper D."/>
            <person name="Coutinho P.M."/>
            <person name="Couturier J."/>
            <person name="Covert S."/>
            <person name="Cronk Q."/>
            <person name="Cunningham R."/>
            <person name="Davis J."/>
            <person name="Degroeve S."/>
            <person name="Dejardin A."/>
            <person name="Depamphilis C."/>
            <person name="Detter J."/>
            <person name="Dirks B."/>
            <person name="Dubchak I."/>
            <person name="Duplessis S."/>
            <person name="Ehlting J."/>
            <person name="Ellis B."/>
            <person name="Gendler K."/>
            <person name="Goodstein D."/>
            <person name="Gribskov M."/>
            <person name="Grimwood J."/>
            <person name="Groover A."/>
            <person name="Gunter L."/>
            <person name="Hamberger B."/>
            <person name="Heinze B."/>
            <person name="Helariutta Y."/>
            <person name="Henrissat B."/>
            <person name="Holligan D."/>
            <person name="Holt R."/>
            <person name="Huang W."/>
            <person name="Islam-Faridi N."/>
            <person name="Jones S."/>
            <person name="Jones-Rhoades M."/>
            <person name="Jorgensen R."/>
            <person name="Joshi C."/>
            <person name="Kangasjarvi J."/>
            <person name="Karlsson J."/>
            <person name="Kelleher C."/>
            <person name="Kirkpatrick R."/>
            <person name="Kirst M."/>
            <person name="Kohler A."/>
            <person name="Kalluri U."/>
            <person name="Larimer F."/>
            <person name="Leebens-Mack J."/>
            <person name="Leple J.C."/>
            <person name="Locascio P."/>
            <person name="Lou Y."/>
            <person name="Lucas S."/>
            <person name="Martin F."/>
            <person name="Montanini B."/>
            <person name="Napoli C."/>
            <person name="Nelson D.R."/>
            <person name="Nelson C."/>
            <person name="Nieminen K."/>
            <person name="Nilsson O."/>
            <person name="Pereda V."/>
            <person name="Peter G."/>
            <person name="Philippe R."/>
            <person name="Pilate G."/>
            <person name="Poliakov A."/>
            <person name="Razumovskaya J."/>
            <person name="Richardson P."/>
            <person name="Rinaldi C."/>
            <person name="Ritland K."/>
            <person name="Rouze P."/>
            <person name="Ryaboy D."/>
            <person name="Schmutz J."/>
            <person name="Schrader J."/>
            <person name="Segerman B."/>
            <person name="Shin H."/>
            <person name="Siddiqui A."/>
            <person name="Sterky F."/>
            <person name="Terry A."/>
            <person name="Tsai C.J."/>
            <person name="Uberbacher E."/>
            <person name="Unneberg P."/>
            <person name="Vahala J."/>
            <person name="Wall K."/>
            <person name="Wessler S."/>
            <person name="Yang G."/>
            <person name="Yin T."/>
            <person name="Douglas C."/>
            <person name="Marra M."/>
            <person name="Sandberg G."/>
            <person name="Van de Peer Y."/>
            <person name="Rokhsar D."/>
        </authorList>
    </citation>
    <scope>NUCLEOTIDE SEQUENCE [LARGE SCALE GENOMIC DNA]</scope>
    <source>
        <strain evidence="2">cv. Nisqually</strain>
    </source>
</reference>
<dbReference type="HOGENOM" id="CLU_2188484_0_0_1"/>
<accession>U7E168</accession>
<dbReference type="InterPro" id="IPR032675">
    <property type="entry name" value="LRR_dom_sf"/>
</dbReference>
<dbReference type="SUPFAM" id="SSF52058">
    <property type="entry name" value="L domain-like"/>
    <property type="match status" value="1"/>
</dbReference>
<dbReference type="AlphaFoldDB" id="U7E168"/>
<sequence length="110" mass="12345">MSSLCKQFVLSKAIKHANQASCFLLGPGPRRLPPLRILIQKKWIGTGVRRSVSGSSSLLQGSSTLLNESEATDLKDLVILSYFSIEREERKGEANSTRWFLFIDEIFNES</sequence>
<proteinExistence type="predicted"/>
<keyword evidence="2" id="KW-1185">Reference proteome</keyword>
<name>U7E168_POPTR</name>
<evidence type="ECO:0000313" key="2">
    <source>
        <dbReference type="Proteomes" id="UP000006729"/>
    </source>
</evidence>
<dbReference type="Proteomes" id="UP000006729">
    <property type="component" value="Chromosome 3"/>
</dbReference>
<protein>
    <submittedName>
        <fullName evidence="1">Uncharacterized protein</fullName>
    </submittedName>
</protein>
<organism evidence="1 2">
    <name type="scientific">Populus trichocarpa</name>
    <name type="common">Western balsam poplar</name>
    <name type="synonym">Populus balsamifera subsp. trichocarpa</name>
    <dbReference type="NCBI Taxonomy" id="3694"/>
    <lineage>
        <taxon>Eukaryota</taxon>
        <taxon>Viridiplantae</taxon>
        <taxon>Streptophyta</taxon>
        <taxon>Embryophyta</taxon>
        <taxon>Tracheophyta</taxon>
        <taxon>Spermatophyta</taxon>
        <taxon>Magnoliopsida</taxon>
        <taxon>eudicotyledons</taxon>
        <taxon>Gunneridae</taxon>
        <taxon>Pentapetalae</taxon>
        <taxon>rosids</taxon>
        <taxon>fabids</taxon>
        <taxon>Malpighiales</taxon>
        <taxon>Salicaceae</taxon>
        <taxon>Saliceae</taxon>
        <taxon>Populus</taxon>
    </lineage>
</organism>
<dbReference type="InParanoid" id="U7E168"/>
<dbReference type="EMBL" id="CM009292">
    <property type="protein sequence ID" value="RQO87696.2"/>
    <property type="molecule type" value="Genomic_DNA"/>
</dbReference>
<evidence type="ECO:0000313" key="1">
    <source>
        <dbReference type="EMBL" id="RQO87696.2"/>
    </source>
</evidence>
<dbReference type="STRING" id="3694.U7E168"/>
<comment type="caution">
    <text evidence="1">The sequence shown here is derived from an EMBL/GenBank/DDBJ whole genome shotgun (WGS) entry which is preliminary data.</text>
</comment>
<gene>
    <name evidence="1" type="ORF">POPTR_003G020701v4</name>
</gene>